<comment type="similarity">
    <text evidence="6">Belongs to the mitochondrion-specific ribosomal protein mL54 family.</text>
</comment>
<protein>
    <recommendedName>
        <fullName evidence="7">Large ribosomal subunit protein mL54</fullName>
    </recommendedName>
</protein>
<evidence type="ECO:0000256" key="4">
    <source>
        <dbReference type="ARBA" id="ARBA00023128"/>
    </source>
</evidence>
<evidence type="ECO:0000313" key="9">
    <source>
        <dbReference type="EMBL" id="CAG8379253.1"/>
    </source>
</evidence>
<feature type="region of interest" description="Disordered" evidence="8">
    <location>
        <begin position="41"/>
        <end position="105"/>
    </location>
</feature>
<evidence type="ECO:0000256" key="8">
    <source>
        <dbReference type="SAM" id="MobiDB-lite"/>
    </source>
</evidence>
<dbReference type="GO" id="GO:0005762">
    <property type="term" value="C:mitochondrial large ribosomal subunit"/>
    <property type="evidence" value="ECO:0007669"/>
    <property type="project" value="TreeGrafter"/>
</dbReference>
<dbReference type="AlphaFoldDB" id="A0A9W4J7F2"/>
<organism evidence="9 10">
    <name type="scientific">Penicillium salamii</name>
    <dbReference type="NCBI Taxonomy" id="1612424"/>
    <lineage>
        <taxon>Eukaryota</taxon>
        <taxon>Fungi</taxon>
        <taxon>Dikarya</taxon>
        <taxon>Ascomycota</taxon>
        <taxon>Pezizomycotina</taxon>
        <taxon>Eurotiomycetes</taxon>
        <taxon>Eurotiomycetidae</taxon>
        <taxon>Eurotiales</taxon>
        <taxon>Aspergillaceae</taxon>
        <taxon>Penicillium</taxon>
    </lineage>
</organism>
<keyword evidence="2" id="KW-0809">Transit peptide</keyword>
<dbReference type="Pfam" id="PF08561">
    <property type="entry name" value="Ribosomal_L37"/>
    <property type="match status" value="1"/>
</dbReference>
<keyword evidence="4" id="KW-0496">Mitochondrion</keyword>
<comment type="caution">
    <text evidence="9">The sequence shown here is derived from an EMBL/GenBank/DDBJ whole genome shotgun (WGS) entry which is preliminary data.</text>
</comment>
<feature type="region of interest" description="Disordered" evidence="8">
    <location>
        <begin position="143"/>
        <end position="166"/>
    </location>
</feature>
<evidence type="ECO:0000313" key="10">
    <source>
        <dbReference type="Proteomes" id="UP001152646"/>
    </source>
</evidence>
<dbReference type="GO" id="GO:0003735">
    <property type="term" value="F:structural constituent of ribosome"/>
    <property type="evidence" value="ECO:0007669"/>
    <property type="project" value="TreeGrafter"/>
</dbReference>
<evidence type="ECO:0000256" key="6">
    <source>
        <dbReference type="ARBA" id="ARBA00033752"/>
    </source>
</evidence>
<sequence>MICRSCRTTMLSRFSQPITRAASATTRQLPLIRNQIRAYSSDNNASVAATPSPPAPRQPTVGDLSTPSAISSATPGVSQPLSTPEGVHVDVNPAESTKPTAVREPSSCVAGTKLNGLNYFKNKPEVFAKEDSEYPDWLWNLLGSSSDNKTKKGGVDPSTLNKKQRKRYEKKLAARTGPLTAQVSAHHHAHDITPASYNRDGSSVDAMADATGGFEQRSEIIKTARDARRKSIKESNFLRGL</sequence>
<gene>
    <name evidence="9" type="ORF">PSALAMII_LOCUS5832</name>
</gene>
<evidence type="ECO:0000256" key="2">
    <source>
        <dbReference type="ARBA" id="ARBA00022946"/>
    </source>
</evidence>
<reference evidence="9" key="1">
    <citation type="submission" date="2021-07" db="EMBL/GenBank/DDBJ databases">
        <authorList>
            <person name="Branca A.L. A."/>
        </authorList>
    </citation>
    <scope>NUCLEOTIDE SEQUENCE</scope>
</reference>
<dbReference type="Proteomes" id="UP001152646">
    <property type="component" value="Unassembled WGS sequence"/>
</dbReference>
<evidence type="ECO:0000256" key="5">
    <source>
        <dbReference type="ARBA" id="ARBA00023274"/>
    </source>
</evidence>
<keyword evidence="5" id="KW-0687">Ribonucleoprotein</keyword>
<dbReference type="PANTHER" id="PTHR28595">
    <property type="entry name" value="39S RIBOSOMAL PROTEIN L54, MITOCHONDRIAL"/>
    <property type="match status" value="1"/>
</dbReference>
<dbReference type="PANTHER" id="PTHR28595:SF1">
    <property type="entry name" value="LARGE RIBOSOMAL SUBUNIT PROTEIN ML54"/>
    <property type="match status" value="1"/>
</dbReference>
<comment type="subcellular location">
    <subcellularLocation>
        <location evidence="1">Mitochondrion</location>
    </subcellularLocation>
</comment>
<dbReference type="OrthoDB" id="10252718at2759"/>
<proteinExistence type="inferred from homology"/>
<dbReference type="EMBL" id="CAJVPA010000185">
    <property type="protein sequence ID" value="CAG8379253.1"/>
    <property type="molecule type" value="Genomic_DNA"/>
</dbReference>
<keyword evidence="3" id="KW-0689">Ribosomal protein</keyword>
<evidence type="ECO:0000256" key="3">
    <source>
        <dbReference type="ARBA" id="ARBA00022980"/>
    </source>
</evidence>
<evidence type="ECO:0000256" key="7">
    <source>
        <dbReference type="ARBA" id="ARBA00035179"/>
    </source>
</evidence>
<dbReference type="InterPro" id="IPR013870">
    <property type="entry name" value="Ribosomal_mL54"/>
</dbReference>
<feature type="compositionally biased region" description="Polar residues" evidence="8">
    <location>
        <begin position="63"/>
        <end position="82"/>
    </location>
</feature>
<accession>A0A9W4J7F2</accession>
<name>A0A9W4J7F2_9EURO</name>
<evidence type="ECO:0000256" key="1">
    <source>
        <dbReference type="ARBA" id="ARBA00004173"/>
    </source>
</evidence>